<dbReference type="InterPro" id="IPR022893">
    <property type="entry name" value="Shikimate_DH_fam"/>
</dbReference>
<dbReference type="InterPro" id="IPR036291">
    <property type="entry name" value="NAD(P)-bd_dom_sf"/>
</dbReference>
<dbReference type="PANTHER" id="PTHR21089">
    <property type="entry name" value="SHIKIMATE DEHYDROGENASE"/>
    <property type="match status" value="1"/>
</dbReference>
<dbReference type="Pfam" id="PF01488">
    <property type="entry name" value="Shikimate_DH"/>
    <property type="match status" value="1"/>
</dbReference>
<reference evidence="4" key="1">
    <citation type="submission" date="2023-03" db="EMBL/GenBank/DDBJ databases">
        <title>Near-Complete genome sequence of Lipomyces tetrasporous NRRL Y-64009, an oleaginous yeast capable of growing on lignocellulosic hydrolysates.</title>
        <authorList>
            <consortium name="Lawrence Berkeley National Laboratory"/>
            <person name="Jagtap S.S."/>
            <person name="Liu J.-J."/>
            <person name="Walukiewicz H.E."/>
            <person name="Pangilinan J."/>
            <person name="Lipzen A."/>
            <person name="Ahrendt S."/>
            <person name="Koriabine M."/>
            <person name="Cobaugh K."/>
            <person name="Salamov A."/>
            <person name="Yoshinaga Y."/>
            <person name="Ng V."/>
            <person name="Daum C."/>
            <person name="Grigoriev I.V."/>
            <person name="Slininger P.J."/>
            <person name="Dien B.S."/>
            <person name="Jin Y.-S."/>
            <person name="Rao C.V."/>
        </authorList>
    </citation>
    <scope>NUCLEOTIDE SEQUENCE</scope>
    <source>
        <strain evidence="4">NRRL Y-64009</strain>
    </source>
</reference>
<dbReference type="InterPro" id="IPR013708">
    <property type="entry name" value="Shikimate_DH-bd_N"/>
</dbReference>
<dbReference type="PANTHER" id="PTHR21089:SF26">
    <property type="entry name" value="AROM POLYPEPTIDE, PUTATIVE-RELATED"/>
    <property type="match status" value="1"/>
</dbReference>
<dbReference type="InterPro" id="IPR006151">
    <property type="entry name" value="Shikm_DH/Glu-tRNA_Rdtase"/>
</dbReference>
<dbReference type="EMBL" id="JARPMG010000009">
    <property type="protein sequence ID" value="KAJ8098407.1"/>
    <property type="molecule type" value="Genomic_DNA"/>
</dbReference>
<evidence type="ECO:0000259" key="2">
    <source>
        <dbReference type="Pfam" id="PF08501"/>
    </source>
</evidence>
<dbReference type="CDD" id="cd01065">
    <property type="entry name" value="NAD_bind_Shikimate_DH"/>
    <property type="match status" value="1"/>
</dbReference>
<dbReference type="RefSeq" id="XP_056041857.1">
    <property type="nucleotide sequence ID" value="XM_056190791.1"/>
</dbReference>
<dbReference type="InterPro" id="IPR041121">
    <property type="entry name" value="SDH_C"/>
</dbReference>
<dbReference type="GeneID" id="80885957"/>
<dbReference type="Proteomes" id="UP001217417">
    <property type="component" value="Unassembled WGS sequence"/>
</dbReference>
<keyword evidence="5" id="KW-1185">Reference proteome</keyword>
<dbReference type="NCBIfam" id="TIGR01809">
    <property type="entry name" value="Shik-DH-AROM"/>
    <property type="match status" value="1"/>
</dbReference>
<feature type="domain" description="Quinate/shikimate 5-dehydrogenase/glutamyl-tRNA reductase" evidence="1">
    <location>
        <begin position="131"/>
        <end position="177"/>
    </location>
</feature>
<dbReference type="SUPFAM" id="SSF51735">
    <property type="entry name" value="NAD(P)-binding Rossmann-fold domains"/>
    <property type="match status" value="1"/>
</dbReference>
<dbReference type="Pfam" id="PF08501">
    <property type="entry name" value="Shikimate_dh_N"/>
    <property type="match status" value="1"/>
</dbReference>
<dbReference type="AlphaFoldDB" id="A0AAD7VQ06"/>
<dbReference type="GO" id="GO:0004764">
    <property type="term" value="F:shikimate 3-dehydrogenase (NADP+) activity"/>
    <property type="evidence" value="ECO:0007669"/>
    <property type="project" value="InterPro"/>
</dbReference>
<dbReference type="Gene3D" id="3.40.50.10860">
    <property type="entry name" value="Leucine Dehydrogenase, chain A, domain 1"/>
    <property type="match status" value="1"/>
</dbReference>
<evidence type="ECO:0000259" key="3">
    <source>
        <dbReference type="Pfam" id="PF18317"/>
    </source>
</evidence>
<evidence type="ECO:0000313" key="4">
    <source>
        <dbReference type="EMBL" id="KAJ8098407.1"/>
    </source>
</evidence>
<feature type="domain" description="Shikimate dehydrogenase substrate binding N-terminal" evidence="2">
    <location>
        <begin position="9"/>
        <end position="91"/>
    </location>
</feature>
<dbReference type="Pfam" id="PF18317">
    <property type="entry name" value="SDH_C"/>
    <property type="match status" value="1"/>
</dbReference>
<organism evidence="4 5">
    <name type="scientific">Lipomyces tetrasporus</name>
    <dbReference type="NCBI Taxonomy" id="54092"/>
    <lineage>
        <taxon>Eukaryota</taxon>
        <taxon>Fungi</taxon>
        <taxon>Dikarya</taxon>
        <taxon>Ascomycota</taxon>
        <taxon>Saccharomycotina</taxon>
        <taxon>Lipomycetes</taxon>
        <taxon>Lipomycetales</taxon>
        <taxon>Lipomycetaceae</taxon>
        <taxon>Lipomyces</taxon>
    </lineage>
</organism>
<dbReference type="GO" id="GO:0005737">
    <property type="term" value="C:cytoplasm"/>
    <property type="evidence" value="ECO:0007669"/>
    <property type="project" value="InterPro"/>
</dbReference>
<dbReference type="InterPro" id="IPR046346">
    <property type="entry name" value="Aminoacid_DH-like_N_sf"/>
</dbReference>
<dbReference type="SUPFAM" id="SSF53223">
    <property type="entry name" value="Aminoacid dehydrogenase-like, N-terminal domain"/>
    <property type="match status" value="1"/>
</dbReference>
<proteinExistence type="predicted"/>
<accession>A0AAD7VQ06</accession>
<dbReference type="GO" id="GO:0019632">
    <property type="term" value="P:shikimate metabolic process"/>
    <property type="evidence" value="ECO:0007669"/>
    <property type="project" value="TreeGrafter"/>
</dbReference>
<protein>
    <recommendedName>
        <fullName evidence="6">Shikimate dehydrogenase</fullName>
    </recommendedName>
</protein>
<feature type="domain" description="SDH C-terminal" evidence="3">
    <location>
        <begin position="252"/>
        <end position="281"/>
    </location>
</feature>
<evidence type="ECO:0000313" key="5">
    <source>
        <dbReference type="Proteomes" id="UP001217417"/>
    </source>
</evidence>
<dbReference type="Gene3D" id="3.40.50.720">
    <property type="entry name" value="NAD(P)-binding Rossmann-like Domain"/>
    <property type="match status" value="1"/>
</dbReference>
<evidence type="ECO:0000259" key="1">
    <source>
        <dbReference type="Pfam" id="PF01488"/>
    </source>
</evidence>
<evidence type="ECO:0008006" key="6">
    <source>
        <dbReference type="Google" id="ProtNLM"/>
    </source>
</evidence>
<dbReference type="InterPro" id="IPR010110">
    <property type="entry name" value="Shikimate_DH_AroM-type"/>
</dbReference>
<sequence>MAEKKQFYLFGYNVSYSLSPTIHNAAFAVAGLPHQYSLYDVQSLDKDEISAVLADPNFGGASVTVPHKLEIMRFLNDISDAGKRIGAVNTIVVTTVGGSRKLTGENTDWSGIKQCIEARMSNSLRPPDSGLVIGAGGSARAAVYALSELNVGIIYIYNRSKSKAEQIAEEFKDKAHVIVVDSYQIESWPEQESLPLSVIIGNIPGDVITEDDIPLSLFGKEGGVLVEMAYKPNVTPLMKVSERAGGWEVVRGTDVLLEQGYAQFALWTGIAAPKDDMRKALTDEVARRNAASN</sequence>
<name>A0AAD7VQ06_9ASCO</name>
<dbReference type="GO" id="GO:0009423">
    <property type="term" value="P:chorismate biosynthetic process"/>
    <property type="evidence" value="ECO:0007669"/>
    <property type="project" value="TreeGrafter"/>
</dbReference>
<comment type="caution">
    <text evidence="4">The sequence shown here is derived from an EMBL/GenBank/DDBJ whole genome shotgun (WGS) entry which is preliminary data.</text>
</comment>
<gene>
    <name evidence="4" type="ORF">POJ06DRAFT_303087</name>
</gene>